<reference evidence="1 2" key="1">
    <citation type="submission" date="2020-08" db="EMBL/GenBank/DDBJ databases">
        <title>Genomic Encyclopedia of Type Strains, Phase IV (KMG-IV): sequencing the most valuable type-strain genomes for metagenomic binning, comparative biology and taxonomic classification.</title>
        <authorList>
            <person name="Goeker M."/>
        </authorList>
    </citation>
    <scope>NUCLEOTIDE SEQUENCE [LARGE SCALE GENOMIC DNA]</scope>
    <source>
        <strain evidence="1 2">DSM 14590</strain>
    </source>
</reference>
<protein>
    <submittedName>
        <fullName evidence="1">Uncharacterized protein (TIGR02687 family)</fullName>
    </submittedName>
</protein>
<dbReference type="Proteomes" id="UP000613002">
    <property type="component" value="Unassembled WGS sequence"/>
</dbReference>
<dbReference type="RefSeq" id="WP_062756377.1">
    <property type="nucleotide sequence ID" value="NZ_CP049703.1"/>
</dbReference>
<dbReference type="AlphaFoldDB" id="A0A6G9J3N7"/>
<dbReference type="SUPFAM" id="SSF53649">
    <property type="entry name" value="Alkaline phosphatase-like"/>
    <property type="match status" value="1"/>
</dbReference>
<keyword evidence="2" id="KW-1185">Reference proteome</keyword>
<sequence>MNLKEITRVLQEMFNKELTEGKKRHIVFWYDEEGEFIDEIDELALDGVRIWRLTENNYFATKYELEKVDLNSHFLIYAAMPKPTPRENWLIDVLKYSTEFSTDRTTVIMRNLGIKDDSLRPVFKKYMKFFKSKERTAAFEALNIKNYTEEIVDLAILSLLCKVNKCSLEEVLKALFKEMLQEERKLWEAIEKYGDTNAFWNLVEKYYGYNLSDKSLEKLFIFFIVTSLSETLQAPIPEAWKNYISSERTNCVVFMDHFMNHVVDKEHYDQLAVVFEEKMNVKSYIKEWDINDFLQCDLFPIFDETIIERLAAQVSSGVEEFEQQTAVILARRTLHWYSQFKQEYEALYWAIQLLKKYSDIGKNIKRDSTYNMLQRYVTDYYEIDKAYRKFYSAFDRAQYKERLESVQEYIENTYINGYLDELAIHWSNSVEEELLNDWRLDGIEQQTDFYRTFIQPHLSKDERVFVIISDALRYEAAKELCDQLNIERKASTEITFMQGVIPSFTKLGMASLLPHKNIELDEQMNVIVNGINSLTTANREKILLQYHPDAIAVQYDDIIDMNRKKFRELFSGKKLIYIYHNQIDAKGDHAATEREVFQAVDETIEELKKLINQLVNDLSATNIYITADHGFIYKRGRLQERDKISAKVDNANADNRRFIITKKAEHIEGTLTFTMRDLFGKDNERYVIVPRGTNRFKKQGAGANYVHGGVMPQEIVIPVIKFKNDRSKSEKNAVRKVEVRLTNISRKITNMITYLEFFQTEKVEDKKIPLRLKLYFVDEEGNRISNENIIIADSQSANPAHRTYREKFVLRNMQYDKTKKYYLILEDEEAETVYEKIPFIIDLAFSNDFGF</sequence>
<accession>A0A6G9J3N7</accession>
<evidence type="ECO:0000313" key="2">
    <source>
        <dbReference type="Proteomes" id="UP000613002"/>
    </source>
</evidence>
<comment type="caution">
    <text evidence="1">The sequence shown here is derived from an EMBL/GenBank/DDBJ whole genome shotgun (WGS) entry which is preliminary data.</text>
</comment>
<dbReference type="InterPro" id="IPR017850">
    <property type="entry name" value="Alkaline_phosphatase_core_sf"/>
</dbReference>
<evidence type="ECO:0000313" key="1">
    <source>
        <dbReference type="EMBL" id="MBB3870307.1"/>
    </source>
</evidence>
<name>A0A6G9J3N7_9BACL</name>
<dbReference type="NCBIfam" id="TIGR02687">
    <property type="entry name" value="BREX-1 system phosphatase PglZ type A"/>
    <property type="match status" value="1"/>
</dbReference>
<dbReference type="EMBL" id="JACICZ010000020">
    <property type="protein sequence ID" value="MBB3870307.1"/>
    <property type="molecule type" value="Genomic_DNA"/>
</dbReference>
<proteinExistence type="predicted"/>
<gene>
    <name evidence="1" type="ORF">HNR78_003234</name>
</gene>
<organism evidence="1 2">
    <name type="scientific">Parageobacillus toebii NBRC 107807</name>
    <dbReference type="NCBI Taxonomy" id="1223503"/>
    <lineage>
        <taxon>Bacteria</taxon>
        <taxon>Bacillati</taxon>
        <taxon>Bacillota</taxon>
        <taxon>Bacilli</taxon>
        <taxon>Bacillales</taxon>
        <taxon>Anoxybacillaceae</taxon>
        <taxon>Parageobacillus</taxon>
    </lineage>
</organism>
<dbReference type="Pfam" id="PF08665">
    <property type="entry name" value="PglZ"/>
    <property type="match status" value="1"/>
</dbReference>
<dbReference type="Gene3D" id="3.40.720.10">
    <property type="entry name" value="Alkaline Phosphatase, subunit A"/>
    <property type="match status" value="1"/>
</dbReference>
<dbReference type="InterPro" id="IPR014060">
    <property type="entry name" value="PglZ"/>
</dbReference>